<evidence type="ECO:0000313" key="10">
    <source>
        <dbReference type="EMBL" id="GJN00093.1"/>
    </source>
</evidence>
<dbReference type="GO" id="GO:0003684">
    <property type="term" value="F:damaged DNA binding"/>
    <property type="evidence" value="ECO:0007669"/>
    <property type="project" value="UniProtKB-UniRule"/>
</dbReference>
<dbReference type="Gene3D" id="1.10.8.10">
    <property type="entry name" value="DNA helicase RuvA subunit, C-terminal domain"/>
    <property type="match status" value="1"/>
</dbReference>
<dbReference type="GO" id="GO:0005829">
    <property type="term" value="C:cytosol"/>
    <property type="evidence" value="ECO:0007669"/>
    <property type="project" value="TreeGrafter"/>
</dbReference>
<evidence type="ECO:0000256" key="4">
    <source>
        <dbReference type="ARBA" id="ARBA00023204"/>
    </source>
</evidence>
<evidence type="ECO:0000256" key="3">
    <source>
        <dbReference type="ARBA" id="ARBA00022763"/>
    </source>
</evidence>
<evidence type="ECO:0000256" key="6">
    <source>
        <dbReference type="RuleBase" id="RU367049"/>
    </source>
</evidence>
<dbReference type="GO" id="GO:0031593">
    <property type="term" value="F:polyubiquitin modification-dependent protein binding"/>
    <property type="evidence" value="ECO:0007669"/>
    <property type="project" value="UniProtKB-UniRule"/>
</dbReference>
<gene>
    <name evidence="10" type="primary">ga17250</name>
    <name evidence="10" type="ORF">PR202_ga17250</name>
</gene>
<keyword evidence="5 6" id="KW-0539">Nucleus</keyword>
<dbReference type="PROSITE" id="PS50053">
    <property type="entry name" value="UBIQUITIN_2"/>
    <property type="match status" value="1"/>
</dbReference>
<proteinExistence type="inferred from homology"/>
<dbReference type="Pfam" id="PF00627">
    <property type="entry name" value="UBA"/>
    <property type="match status" value="1"/>
</dbReference>
<feature type="domain" description="UBA" evidence="8">
    <location>
        <begin position="330"/>
        <end position="371"/>
    </location>
</feature>
<dbReference type="InterPro" id="IPR015940">
    <property type="entry name" value="UBA"/>
</dbReference>
<evidence type="ECO:0000313" key="11">
    <source>
        <dbReference type="Proteomes" id="UP001054889"/>
    </source>
</evidence>
<dbReference type="InterPro" id="IPR015360">
    <property type="entry name" value="XPC-bd"/>
</dbReference>
<comment type="function">
    <text evidence="6">Multiubiquitin chain receptor involved in modulation of proteasomal degradation. Involved in nucleotide excision repair.</text>
</comment>
<feature type="compositionally biased region" description="Low complexity" evidence="7">
    <location>
        <begin position="119"/>
        <end position="137"/>
    </location>
</feature>
<evidence type="ECO:0000256" key="1">
    <source>
        <dbReference type="ARBA" id="ARBA00009878"/>
    </source>
</evidence>
<evidence type="ECO:0000256" key="5">
    <source>
        <dbReference type="ARBA" id="ARBA00023242"/>
    </source>
</evidence>
<keyword evidence="6" id="KW-0963">Cytoplasm</keyword>
<accession>A0AAV5CPM7</accession>
<organism evidence="10 11">
    <name type="scientific">Eleusine coracana subsp. coracana</name>
    <dbReference type="NCBI Taxonomy" id="191504"/>
    <lineage>
        <taxon>Eukaryota</taxon>
        <taxon>Viridiplantae</taxon>
        <taxon>Streptophyta</taxon>
        <taxon>Embryophyta</taxon>
        <taxon>Tracheophyta</taxon>
        <taxon>Spermatophyta</taxon>
        <taxon>Magnoliopsida</taxon>
        <taxon>Liliopsida</taxon>
        <taxon>Poales</taxon>
        <taxon>Poaceae</taxon>
        <taxon>PACMAD clade</taxon>
        <taxon>Chloridoideae</taxon>
        <taxon>Cynodonteae</taxon>
        <taxon>Eleusininae</taxon>
        <taxon>Eleusine</taxon>
    </lineage>
</organism>
<dbReference type="PRINTS" id="PR01839">
    <property type="entry name" value="RAD23PROTEIN"/>
</dbReference>
<keyword evidence="4 6" id="KW-0234">DNA repair</keyword>
<dbReference type="InterPro" id="IPR036353">
    <property type="entry name" value="XPC-bd_sf"/>
</dbReference>
<dbReference type="GO" id="GO:0070628">
    <property type="term" value="F:proteasome binding"/>
    <property type="evidence" value="ECO:0007669"/>
    <property type="project" value="TreeGrafter"/>
</dbReference>
<dbReference type="SUPFAM" id="SSF54236">
    <property type="entry name" value="Ubiquitin-like"/>
    <property type="match status" value="1"/>
</dbReference>
<feature type="region of interest" description="Disordered" evidence="7">
    <location>
        <begin position="186"/>
        <end position="232"/>
    </location>
</feature>
<dbReference type="InterPro" id="IPR009060">
    <property type="entry name" value="UBA-like_sf"/>
</dbReference>
<dbReference type="PROSITE" id="PS50030">
    <property type="entry name" value="UBA"/>
    <property type="match status" value="1"/>
</dbReference>
<dbReference type="Gene3D" id="1.10.10.540">
    <property type="entry name" value="XPC-binding domain"/>
    <property type="match status" value="1"/>
</dbReference>
<feature type="domain" description="Ubiquitin-like" evidence="9">
    <location>
        <begin position="1"/>
        <end position="93"/>
    </location>
</feature>
<evidence type="ECO:0000259" key="8">
    <source>
        <dbReference type="PROSITE" id="PS50030"/>
    </source>
</evidence>
<evidence type="ECO:0000259" key="9">
    <source>
        <dbReference type="PROSITE" id="PS50053"/>
    </source>
</evidence>
<dbReference type="InterPro" id="IPR004806">
    <property type="entry name" value="Rad23"/>
</dbReference>
<reference evidence="10" key="2">
    <citation type="submission" date="2021-12" db="EMBL/GenBank/DDBJ databases">
        <title>Resequencing data analysis of finger millet.</title>
        <authorList>
            <person name="Hatakeyama M."/>
            <person name="Aluri S."/>
            <person name="Balachadran M.T."/>
            <person name="Sivarajan S.R."/>
            <person name="Poveda L."/>
            <person name="Shimizu-Inatsugi R."/>
            <person name="Schlapbach R."/>
            <person name="Sreeman S.M."/>
            <person name="Shimizu K.K."/>
        </authorList>
    </citation>
    <scope>NUCLEOTIDE SEQUENCE</scope>
</reference>
<keyword evidence="2" id="KW-0677">Repeat</keyword>
<evidence type="ECO:0000256" key="2">
    <source>
        <dbReference type="ARBA" id="ARBA00022737"/>
    </source>
</evidence>
<dbReference type="SMART" id="SM00165">
    <property type="entry name" value="UBA"/>
    <property type="match status" value="1"/>
</dbReference>
<comment type="similarity">
    <text evidence="1 6">Belongs to the RAD23 family.</text>
</comment>
<keyword evidence="11" id="KW-1185">Reference proteome</keyword>
<dbReference type="InterPro" id="IPR000626">
    <property type="entry name" value="Ubiquitin-like_dom"/>
</dbReference>
<dbReference type="InterPro" id="IPR029071">
    <property type="entry name" value="Ubiquitin-like_domsf"/>
</dbReference>
<comment type="caution">
    <text evidence="10">The sequence shown here is derived from an EMBL/GenBank/DDBJ whole genome shotgun (WGS) entry which is preliminary data.</text>
</comment>
<dbReference type="Gene3D" id="3.10.20.90">
    <property type="entry name" value="Phosphatidylinositol 3-kinase Catalytic Subunit, Chain A, domain 1"/>
    <property type="match status" value="1"/>
</dbReference>
<protein>
    <recommendedName>
        <fullName evidence="6">Ubiquitin receptor RAD23</fullName>
    </recommendedName>
    <alternativeName>
        <fullName evidence="6">DNA repair protein RAD23</fullName>
    </alternativeName>
</protein>
<dbReference type="AlphaFoldDB" id="A0AAV5CPM7"/>
<dbReference type="CDD" id="cd01805">
    <property type="entry name" value="Ubl_Rad23"/>
    <property type="match status" value="1"/>
</dbReference>
<dbReference type="EMBL" id="BQKI01000008">
    <property type="protein sequence ID" value="GJN00093.1"/>
    <property type="molecule type" value="Genomic_DNA"/>
</dbReference>
<feature type="compositionally biased region" description="Low complexity" evidence="7">
    <location>
        <begin position="205"/>
        <end position="227"/>
    </location>
</feature>
<name>A0AAV5CPM7_ELECO</name>
<dbReference type="FunFam" id="1.10.10.540:FF:000001">
    <property type="entry name" value="UV excision repair protein RAD23 B"/>
    <property type="match status" value="1"/>
</dbReference>
<feature type="region of interest" description="Disordered" evidence="7">
    <location>
        <begin position="119"/>
        <end position="151"/>
    </location>
</feature>
<reference evidence="10" key="1">
    <citation type="journal article" date="2018" name="DNA Res.">
        <title>Multiple hybrid de novo genome assembly of finger millet, an orphan allotetraploid crop.</title>
        <authorList>
            <person name="Hatakeyama M."/>
            <person name="Aluri S."/>
            <person name="Balachadran M.T."/>
            <person name="Sivarajan S.R."/>
            <person name="Patrignani A."/>
            <person name="Gruter S."/>
            <person name="Poveda L."/>
            <person name="Shimizu-Inatsugi R."/>
            <person name="Baeten J."/>
            <person name="Francoijs K.J."/>
            <person name="Nataraja K.N."/>
            <person name="Reddy Y.A.N."/>
            <person name="Phadnis S."/>
            <person name="Ravikumar R.L."/>
            <person name="Schlapbach R."/>
            <person name="Sreeman S.M."/>
            <person name="Shimizu K.K."/>
        </authorList>
    </citation>
    <scope>NUCLEOTIDE SEQUENCE</scope>
</reference>
<dbReference type="GO" id="GO:0043130">
    <property type="term" value="F:ubiquitin binding"/>
    <property type="evidence" value="ECO:0007669"/>
    <property type="project" value="UniProtKB-UniRule"/>
</dbReference>
<dbReference type="PANTHER" id="PTHR10621:SF35">
    <property type="entry name" value="UBIQUITIN RECEPTOR RAD23C"/>
    <property type="match status" value="1"/>
</dbReference>
<dbReference type="FunFam" id="3.10.20.90:FF:000069">
    <property type="entry name" value="UV excision repair protein RAD23"/>
    <property type="match status" value="1"/>
</dbReference>
<dbReference type="PANTHER" id="PTHR10621">
    <property type="entry name" value="UV EXCISION REPAIR PROTEIN RAD23"/>
    <property type="match status" value="1"/>
</dbReference>
<dbReference type="SUPFAM" id="SSF46934">
    <property type="entry name" value="UBA-like"/>
    <property type="match status" value="1"/>
</dbReference>
<dbReference type="Pfam" id="PF00240">
    <property type="entry name" value="ubiquitin"/>
    <property type="match status" value="1"/>
</dbReference>
<evidence type="ECO:0000256" key="7">
    <source>
        <dbReference type="SAM" id="MobiDB-lite"/>
    </source>
</evidence>
<dbReference type="InterPro" id="IPR006636">
    <property type="entry name" value="STI1_HS-bd"/>
</dbReference>
<dbReference type="SMART" id="SM00727">
    <property type="entry name" value="STI1"/>
    <property type="match status" value="1"/>
</dbReference>
<sequence length="381" mass="39432">MKFNVKTLKGTSFEIEAPAEASCYSLLTAMLYPLVQVAEVKRIIESTQGANVYPADQLMLIYQGKILKDDTTLESNKVAENGFVVVMLSKAKASTSGPSTAVKTPAPVASAQPATPAAPVASVARTAPSQAPVAASEPAPPSTQPPAAAVTATPAATVAASSDADVYSQAASNLGIPETAEVPPVARAPASGQQTNPQAAPPQAQPAAAPLVQPAAASAGPNANPLNLFPQGVPSGGANPAAATGAGAGALDALRQLPQFQALLALVQSNPQILQPMLQELGKQNPQVLRLIQENQAEFLRLVNESTESGTGGNILGQLAAAMPQALTVTPEEREAIQRLEAMGFNRELVLEVFFACNKDEELAANYLLDHGHEFEEQQQQ</sequence>
<comment type="subcellular location">
    <subcellularLocation>
        <location evidence="6">Nucleus</location>
    </subcellularLocation>
    <subcellularLocation>
        <location evidence="6">Cytoplasm</location>
    </subcellularLocation>
</comment>
<dbReference type="Proteomes" id="UP001054889">
    <property type="component" value="Unassembled WGS sequence"/>
</dbReference>
<dbReference type="Pfam" id="PF09280">
    <property type="entry name" value="XPC-binding"/>
    <property type="match status" value="1"/>
</dbReference>
<dbReference type="SMART" id="SM00213">
    <property type="entry name" value="UBQ"/>
    <property type="match status" value="1"/>
</dbReference>
<dbReference type="GO" id="GO:0043161">
    <property type="term" value="P:proteasome-mediated ubiquitin-dependent protein catabolic process"/>
    <property type="evidence" value="ECO:0007669"/>
    <property type="project" value="UniProtKB-UniRule"/>
</dbReference>
<dbReference type="FunFam" id="1.10.8.10:FF:000002">
    <property type="entry name" value="UV excision repair protein RAD23 homolog"/>
    <property type="match status" value="1"/>
</dbReference>
<dbReference type="SUPFAM" id="SSF101238">
    <property type="entry name" value="XPC-binding domain"/>
    <property type="match status" value="1"/>
</dbReference>
<dbReference type="GO" id="GO:0006289">
    <property type="term" value="P:nucleotide-excision repair"/>
    <property type="evidence" value="ECO:0007669"/>
    <property type="project" value="UniProtKB-UniRule"/>
</dbReference>
<keyword evidence="3 6" id="KW-0227">DNA damage</keyword>
<dbReference type="GO" id="GO:0005654">
    <property type="term" value="C:nucleoplasm"/>
    <property type="evidence" value="ECO:0007669"/>
    <property type="project" value="TreeGrafter"/>
</dbReference>